<keyword evidence="3" id="KW-0540">Nuclease</keyword>
<dbReference type="GO" id="GO:0008854">
    <property type="term" value="F:exodeoxyribonuclease V activity"/>
    <property type="evidence" value="ECO:0007669"/>
    <property type="project" value="InterPro"/>
</dbReference>
<comment type="subunit">
    <text evidence="3">Heterotrimer of RecB, RecC and RecD. All subunits contribute to DNA-binding.</text>
</comment>
<dbReference type="STRING" id="1945520.A1019T_00615"/>
<dbReference type="Gene3D" id="3.40.50.300">
    <property type="entry name" value="P-loop containing nucleotide triphosphate hydrolases"/>
    <property type="match status" value="3"/>
</dbReference>
<comment type="catalytic activity">
    <reaction evidence="3">
        <text>ATP + H2O = ADP + phosphate + H(+)</text>
        <dbReference type="Rhea" id="RHEA:13065"/>
        <dbReference type="ChEBI" id="CHEBI:15377"/>
        <dbReference type="ChEBI" id="CHEBI:15378"/>
        <dbReference type="ChEBI" id="CHEBI:30616"/>
        <dbReference type="ChEBI" id="CHEBI:43474"/>
        <dbReference type="ChEBI" id="CHEBI:456216"/>
        <dbReference type="EC" id="5.6.2.3"/>
    </reaction>
</comment>
<evidence type="ECO:0000259" key="5">
    <source>
        <dbReference type="Pfam" id="PF13538"/>
    </source>
</evidence>
<dbReference type="PANTHER" id="PTHR43788:SF6">
    <property type="entry name" value="DNA HELICASE B"/>
    <property type="match status" value="1"/>
</dbReference>
<dbReference type="InterPro" id="IPR027785">
    <property type="entry name" value="UvrD-like_helicase_C"/>
</dbReference>
<evidence type="ECO:0000256" key="4">
    <source>
        <dbReference type="SAM" id="MobiDB-lite"/>
    </source>
</evidence>
<evidence type="ECO:0000313" key="6">
    <source>
        <dbReference type="EMBL" id="SJM36652.1"/>
    </source>
</evidence>
<sequence>MKTNNNTANTRVEESWAGTISDYILQRRAQTYSAYVQPNDTATSTQFVETDSYLFKALFMVLAKQLEEGHTVLTLSQEDSELALQGRVEDEVATLYGWQRDVLQSLAAPLFDLIDSPTVLAAVTQDQDNNQSELLGLESSDPIFNLLNILITRGTQLWLQLNLSNSNKAQLVERFKLVQQLYQLMQLDNNEGNGSDKENIGNNLSKFIQHINRHPLFTQLLSIQPQRIEIENSLSKSNSISKKTPIIYQTTQIGQKNEITFWLHRTWQAEFNLAKTVQNILNQPIKPLDINIPDNLNAQQVQAVKVANENAFSIITGGPGTGKTYTVAQLVIALQQAQADSDAKQALGEGAAIRFSTDSAGLALSAPTGKAAQRMQESLQAALDSAQVEVQLQEAKTIHRLLGIGRDGRPRYHAGNPLGEDIVIVDEASMLGVELANYLVSAIKPGARLILLGDANQLAAVDAGAVLSDLCHIEGLQPIHTQLTESRRFHANSGIGKLATEINKSAADMHQVWQLLNNDEALNFQSVNIQSGNARDTESEPNKEVSSNTQLKNSLSNKKILSKLTQNYISYLNKIHSLLITPIAKSVPTEVSHTISELMDDFNKFRILTAGHNGEWGDHNLNDYLTRWHMTELKLPLGKSPWFHGRPVMVLQNNYELGLFNGDIGICLQTQQKGEGSRLEVFFENKTQGIAVNLLNDELIATAYAMTIHKSQGSEFDHVAITFDSSNSRLLSKELIYTAVTRAKQKVSIYSTKHALQKAVQTPTQRYTGLALQFQQ</sequence>
<feature type="binding site" evidence="3">
    <location>
        <begin position="317"/>
        <end position="324"/>
    </location>
    <ligand>
        <name>ATP</name>
        <dbReference type="ChEBI" id="CHEBI:30616"/>
    </ligand>
</feature>
<accession>A0A1R4EDT4</accession>
<comment type="similarity">
    <text evidence="3">Belongs to the RecD family.</text>
</comment>
<keyword evidence="3" id="KW-0347">Helicase</keyword>
<keyword evidence="1 3" id="KW-0547">Nucleotide-binding</keyword>
<dbReference type="InterPro" id="IPR027417">
    <property type="entry name" value="P-loop_NTPase"/>
</dbReference>
<dbReference type="GO" id="GO:0043139">
    <property type="term" value="F:5'-3' DNA helicase activity"/>
    <property type="evidence" value="ECO:0007669"/>
    <property type="project" value="UniProtKB-UniRule"/>
</dbReference>
<dbReference type="PANTHER" id="PTHR43788">
    <property type="entry name" value="DNA2/NAM7 HELICASE FAMILY MEMBER"/>
    <property type="match status" value="1"/>
</dbReference>
<keyword evidence="3" id="KW-0413">Isomerase</keyword>
<keyword evidence="7" id="KW-1185">Reference proteome</keyword>
<dbReference type="Pfam" id="PF13538">
    <property type="entry name" value="UvrD_C_2"/>
    <property type="match status" value="1"/>
</dbReference>
<dbReference type="NCBIfam" id="TIGR01447">
    <property type="entry name" value="recD"/>
    <property type="match status" value="1"/>
</dbReference>
<keyword evidence="3" id="KW-0269">Exonuclease</keyword>
<dbReference type="CDD" id="cd18809">
    <property type="entry name" value="SF1_C_RecD"/>
    <property type="match status" value="1"/>
</dbReference>
<proteinExistence type="inferred from homology"/>
<dbReference type="CDD" id="cd17933">
    <property type="entry name" value="DEXSc_RecD-like"/>
    <property type="match status" value="1"/>
</dbReference>
<dbReference type="GO" id="GO:0016887">
    <property type="term" value="F:ATP hydrolysis activity"/>
    <property type="evidence" value="ECO:0007669"/>
    <property type="project" value="RHEA"/>
</dbReference>
<keyword evidence="3" id="KW-0227">DNA damage</keyword>
<dbReference type="EC" id="5.6.2.3" evidence="3"/>
<dbReference type="RefSeq" id="WP_077448054.1">
    <property type="nucleotide sequence ID" value="NZ_FUGD01000055.1"/>
</dbReference>
<feature type="domain" description="UvrD-like helicase C-terminal" evidence="5">
    <location>
        <begin position="703"/>
        <end position="749"/>
    </location>
</feature>
<keyword evidence="3" id="KW-0238">DNA-binding</keyword>
<dbReference type="InterPro" id="IPR006344">
    <property type="entry name" value="RecD"/>
</dbReference>
<protein>
    <recommendedName>
        <fullName evidence="3">RecBCD enzyme subunit RecD</fullName>
        <ecNumber evidence="3">5.6.2.3</ecNumber>
    </recommendedName>
    <alternativeName>
        <fullName evidence="3">DNA 5'-3' helicase subunit RecD</fullName>
    </alternativeName>
    <alternativeName>
        <fullName evidence="3">Exonuclease V subunit RecD</fullName>
        <shortName evidence="3">ExoV subunit RecD</shortName>
    </alternativeName>
    <alternativeName>
        <fullName evidence="3">Helicase/nuclease RecBCD subunit RecD</fullName>
    </alternativeName>
</protein>
<keyword evidence="3" id="KW-0234">DNA repair</keyword>
<dbReference type="AlphaFoldDB" id="A0A1R4EDT4"/>
<dbReference type="Pfam" id="PF13245">
    <property type="entry name" value="AAA_19"/>
    <property type="match status" value="1"/>
</dbReference>
<dbReference type="GO" id="GO:0003677">
    <property type="term" value="F:DNA binding"/>
    <property type="evidence" value="ECO:0007669"/>
    <property type="project" value="UniProtKB-UniRule"/>
</dbReference>
<comment type="miscellaneous">
    <text evidence="3">In the RecBCD complex, RecB has a slow 3'-5' helicase, an exonuclease activity and loads RecA onto ssDNA, RecD has a fast 5'-3' helicase activity, while RecC stimulates the ATPase and processivity of the RecB helicase and contributes to recognition of the Chi site.</text>
</comment>
<gene>
    <name evidence="3 6" type="primary">recD</name>
    <name evidence="6" type="ORF">A1019T_00615</name>
</gene>
<feature type="region of interest" description="Disordered" evidence="4">
    <location>
        <begin position="532"/>
        <end position="551"/>
    </location>
</feature>
<reference evidence="7" key="1">
    <citation type="submission" date="2017-02" db="EMBL/GenBank/DDBJ databases">
        <authorList>
            <person name="Mornico D."/>
        </authorList>
    </citation>
    <scope>NUCLEOTIDE SEQUENCE [LARGE SCALE GENOMIC DNA]</scope>
</reference>
<dbReference type="HAMAP" id="MF_01487">
    <property type="entry name" value="RecD"/>
    <property type="match status" value="1"/>
</dbReference>
<evidence type="ECO:0000256" key="3">
    <source>
        <dbReference type="HAMAP-Rule" id="MF_01487"/>
    </source>
</evidence>
<keyword evidence="2 3" id="KW-0067">ATP-binding</keyword>
<comment type="function">
    <text evidence="3">A helicase/nuclease that prepares dsDNA breaks (DSB) for recombinational DNA repair. Binds to DSBs and unwinds DNA via a highly rapid and processive ATP-dependent bidirectional helicase activity. Unwinds dsDNA until it encounters a Chi (crossover hotspot instigator) sequence from the 3' direction. Cuts ssDNA a few nucleotides 3' to the Chi site. The properties and activities of the enzyme are changed at Chi. The Chi-altered holoenzyme produces a long 3'-ssDNA overhang and facilitates RecA-binding to the ssDNA for homologous DNA recombination and repair. Holoenzyme degrades any linearized DNA that is unable to undergo homologous recombination. In the holoenzyme this subunit has ssDNA-dependent ATPase and 5'-3' helicase activity. When added to pre-assembled RecBC greatly stimulates nuclease activity and augments holoenzyme processivity. Negatively regulates the RecA-loading ability of RecBCD.</text>
</comment>
<dbReference type="GO" id="GO:0009338">
    <property type="term" value="C:exodeoxyribonuclease V complex"/>
    <property type="evidence" value="ECO:0007669"/>
    <property type="project" value="InterPro"/>
</dbReference>
<dbReference type="EMBL" id="FUGD01000055">
    <property type="protein sequence ID" value="SJM36652.1"/>
    <property type="molecule type" value="Genomic_DNA"/>
</dbReference>
<dbReference type="SUPFAM" id="SSF52540">
    <property type="entry name" value="P-loop containing nucleoside triphosphate hydrolases"/>
    <property type="match status" value="2"/>
</dbReference>
<organism evidence="6 7">
    <name type="scientific">Psychrobacter pasteurii</name>
    <dbReference type="NCBI Taxonomy" id="1945520"/>
    <lineage>
        <taxon>Bacteria</taxon>
        <taxon>Pseudomonadati</taxon>
        <taxon>Pseudomonadota</taxon>
        <taxon>Gammaproteobacteria</taxon>
        <taxon>Moraxellales</taxon>
        <taxon>Moraxellaceae</taxon>
        <taxon>Psychrobacter</taxon>
    </lineage>
</organism>
<evidence type="ECO:0000256" key="1">
    <source>
        <dbReference type="ARBA" id="ARBA00022741"/>
    </source>
</evidence>
<dbReference type="Proteomes" id="UP000188169">
    <property type="component" value="Unassembled WGS sequence"/>
</dbReference>
<evidence type="ECO:0000313" key="7">
    <source>
        <dbReference type="Proteomes" id="UP000188169"/>
    </source>
</evidence>
<dbReference type="OrthoDB" id="9803432at2"/>
<dbReference type="GO" id="GO:0000724">
    <property type="term" value="P:double-strand break repair via homologous recombination"/>
    <property type="evidence" value="ECO:0007669"/>
    <property type="project" value="UniProtKB-UniRule"/>
</dbReference>
<evidence type="ECO:0000256" key="2">
    <source>
        <dbReference type="ARBA" id="ARBA00022840"/>
    </source>
</evidence>
<dbReference type="GO" id="GO:0017116">
    <property type="term" value="F:single-stranded DNA helicase activity"/>
    <property type="evidence" value="ECO:0007669"/>
    <property type="project" value="TreeGrafter"/>
</dbReference>
<name>A0A1R4EDT4_9GAMM</name>
<dbReference type="InterPro" id="IPR050534">
    <property type="entry name" value="Coronavir_polyprotein_1ab"/>
</dbReference>
<dbReference type="GO" id="GO:0005524">
    <property type="term" value="F:ATP binding"/>
    <property type="evidence" value="ECO:0007669"/>
    <property type="project" value="UniProtKB-UniRule"/>
</dbReference>
<keyword evidence="3 6" id="KW-0378">Hydrolase</keyword>